<sequence>MYIPVVIFKDAASVYGVNVPDIQGVHSWGDSVEDALNNVRAAITSHIETLLELGEPVDITQSKIEALQDYPDHAGGIWALVHLDLEKLDSKPERINIRLPRFVLSKIDRYAAARQETRSGLLSRAALSLIGAEAKSGGAR</sequence>
<dbReference type="InterPro" id="IPR035069">
    <property type="entry name" value="TTHA1013/TTHA0281-like"/>
</dbReference>
<dbReference type="SUPFAM" id="SSF143100">
    <property type="entry name" value="TTHA1013/TTHA0281-like"/>
    <property type="match status" value="1"/>
</dbReference>
<organism evidence="2 3">
    <name type="scientific">Janthinobacterium lividum</name>
    <dbReference type="NCBI Taxonomy" id="29581"/>
    <lineage>
        <taxon>Bacteria</taxon>
        <taxon>Pseudomonadati</taxon>
        <taxon>Pseudomonadota</taxon>
        <taxon>Betaproteobacteria</taxon>
        <taxon>Burkholderiales</taxon>
        <taxon>Oxalobacteraceae</taxon>
        <taxon>Janthinobacterium</taxon>
    </lineage>
</organism>
<evidence type="ECO:0000259" key="1">
    <source>
        <dbReference type="Pfam" id="PF15919"/>
    </source>
</evidence>
<accession>A0A1S1U625</accession>
<dbReference type="Pfam" id="PF15919">
    <property type="entry name" value="HicB_lk_antitox"/>
    <property type="match status" value="1"/>
</dbReference>
<proteinExistence type="predicted"/>
<dbReference type="AlphaFoldDB" id="A0A1S1U625"/>
<dbReference type="Proteomes" id="UP000179840">
    <property type="component" value="Unassembled WGS sequence"/>
</dbReference>
<dbReference type="Gene3D" id="3.30.160.250">
    <property type="match status" value="1"/>
</dbReference>
<gene>
    <name evidence="2" type="ORF">AKG95_22650</name>
</gene>
<name>A0A1S1U625_9BURK</name>
<feature type="domain" description="HicB-like antitoxin of toxin-antitoxin system" evidence="1">
    <location>
        <begin position="4"/>
        <end position="126"/>
    </location>
</feature>
<dbReference type="RefSeq" id="WP_071079149.1">
    <property type="nucleotide sequence ID" value="NZ_LFKP01000011.1"/>
</dbReference>
<protein>
    <recommendedName>
        <fullName evidence="1">HicB-like antitoxin of toxin-antitoxin system domain-containing protein</fullName>
    </recommendedName>
</protein>
<dbReference type="EMBL" id="LFKP01000011">
    <property type="protein sequence ID" value="OHV95081.1"/>
    <property type="molecule type" value="Genomic_DNA"/>
</dbReference>
<comment type="caution">
    <text evidence="2">The sequence shown here is derived from an EMBL/GenBank/DDBJ whole genome shotgun (WGS) entry which is preliminary data.</text>
</comment>
<reference evidence="2 3" key="1">
    <citation type="submission" date="2015-06" db="EMBL/GenBank/DDBJ databases">
        <title>Draft genome sequencing of a biphenyl-degrading bacterium, Janthinobacterium lividum MEG1.</title>
        <authorList>
            <person name="Shimodaira J."/>
            <person name="Hatta T."/>
        </authorList>
    </citation>
    <scope>NUCLEOTIDE SEQUENCE [LARGE SCALE GENOMIC DNA]</scope>
    <source>
        <strain evidence="2 3">MEG1</strain>
    </source>
</reference>
<evidence type="ECO:0000313" key="3">
    <source>
        <dbReference type="Proteomes" id="UP000179840"/>
    </source>
</evidence>
<dbReference type="InterPro" id="IPR031807">
    <property type="entry name" value="HicB-like"/>
</dbReference>
<evidence type="ECO:0000313" key="2">
    <source>
        <dbReference type="EMBL" id="OHV95081.1"/>
    </source>
</evidence>